<proteinExistence type="predicted"/>
<reference evidence="2 3" key="1">
    <citation type="submission" date="2020-07" db="EMBL/GenBank/DDBJ databases">
        <title>Halosimplex litoreum sp. nov. and Halosimplex rubrum sp. nov., isolated from different salt environments.</title>
        <authorList>
            <person name="Cui H."/>
        </authorList>
    </citation>
    <scope>NUCLEOTIDE SEQUENCE [LARGE SCALE GENOMIC DNA]</scope>
    <source>
        <strain evidence="2 3">R2</strain>
    </source>
</reference>
<dbReference type="EMBL" id="CP058909">
    <property type="protein sequence ID" value="QLH84038.1"/>
    <property type="molecule type" value="Genomic_DNA"/>
</dbReference>
<gene>
    <name evidence="2" type="ORF">HZS54_21420</name>
</gene>
<dbReference type="Proteomes" id="UP000509346">
    <property type="component" value="Chromosome"/>
</dbReference>
<dbReference type="KEGG" id="hpel:HZS54_21420"/>
<keyword evidence="3" id="KW-1185">Reference proteome</keyword>
<protein>
    <recommendedName>
        <fullName evidence="1">Halobacterial output domain-containing protein</fullName>
    </recommendedName>
</protein>
<dbReference type="InterPro" id="IPR040624">
    <property type="entry name" value="HalOD1"/>
</dbReference>
<evidence type="ECO:0000313" key="2">
    <source>
        <dbReference type="EMBL" id="QLH84038.1"/>
    </source>
</evidence>
<name>A0A7D5PDX2_9EURY</name>
<dbReference type="GeneID" id="56085207"/>
<dbReference type="Pfam" id="PF18545">
    <property type="entry name" value="HalOD1"/>
    <property type="match status" value="1"/>
</dbReference>
<accession>A0A7D5PDX2</accession>
<organism evidence="2 3">
    <name type="scientific">Halosimplex pelagicum</name>
    <dbReference type="NCBI Taxonomy" id="869886"/>
    <lineage>
        <taxon>Archaea</taxon>
        <taxon>Methanobacteriati</taxon>
        <taxon>Methanobacteriota</taxon>
        <taxon>Stenosarchaea group</taxon>
        <taxon>Halobacteria</taxon>
        <taxon>Halobacteriales</taxon>
        <taxon>Haloarculaceae</taxon>
        <taxon>Halosimplex</taxon>
    </lineage>
</organism>
<evidence type="ECO:0000259" key="1">
    <source>
        <dbReference type="Pfam" id="PF18545"/>
    </source>
</evidence>
<dbReference type="RefSeq" id="WP_179919136.1">
    <property type="nucleotide sequence ID" value="NZ_CP058909.1"/>
</dbReference>
<dbReference type="AlphaFoldDB" id="A0A7D5PDX2"/>
<evidence type="ECO:0000313" key="3">
    <source>
        <dbReference type="Proteomes" id="UP000509346"/>
    </source>
</evidence>
<sequence length="102" mass="10940">MNHQTDADATEAYEVELDSVDADSPSVAVIRTVAALTDTPLDSLDYIGETVDPDALDAILASGDDGGCRVTFRYEGYVVEVVGTERLRLRPAAHRSVDAARD</sequence>
<feature type="domain" description="Halobacterial output" evidence="1">
    <location>
        <begin position="22"/>
        <end position="89"/>
    </location>
</feature>